<feature type="transmembrane region" description="Helical" evidence="1">
    <location>
        <begin position="144"/>
        <end position="163"/>
    </location>
</feature>
<keyword evidence="3" id="KW-1185">Reference proteome</keyword>
<name>A0A1M5UV49_9CLOT</name>
<feature type="transmembrane region" description="Helical" evidence="1">
    <location>
        <begin position="12"/>
        <end position="33"/>
    </location>
</feature>
<evidence type="ECO:0000256" key="1">
    <source>
        <dbReference type="SAM" id="Phobius"/>
    </source>
</evidence>
<keyword evidence="1" id="KW-0812">Transmembrane</keyword>
<dbReference type="Gene3D" id="1.10.1760.20">
    <property type="match status" value="1"/>
</dbReference>
<dbReference type="EMBL" id="FQXP01000004">
    <property type="protein sequence ID" value="SHH66836.1"/>
    <property type="molecule type" value="Genomic_DNA"/>
</dbReference>
<dbReference type="GO" id="GO:0016020">
    <property type="term" value="C:membrane"/>
    <property type="evidence" value="ECO:0007669"/>
    <property type="project" value="InterPro"/>
</dbReference>
<accession>A0A1M5UV49</accession>
<feature type="transmembrane region" description="Helical" evidence="1">
    <location>
        <begin position="45"/>
        <end position="69"/>
    </location>
</feature>
<keyword evidence="1" id="KW-0472">Membrane</keyword>
<evidence type="ECO:0000313" key="3">
    <source>
        <dbReference type="Proteomes" id="UP000184526"/>
    </source>
</evidence>
<dbReference type="RefSeq" id="WP_072830633.1">
    <property type="nucleotide sequence ID" value="NZ_FQXP01000004.1"/>
</dbReference>
<gene>
    <name evidence="2" type="ORF">SAMN02745196_00953</name>
</gene>
<proteinExistence type="predicted"/>
<reference evidence="2 3" key="1">
    <citation type="submission" date="2016-11" db="EMBL/GenBank/DDBJ databases">
        <authorList>
            <person name="Jaros S."/>
            <person name="Januszkiewicz K."/>
            <person name="Wedrychowicz H."/>
        </authorList>
    </citation>
    <scope>NUCLEOTIDE SEQUENCE [LARGE SCALE GENOMIC DNA]</scope>
    <source>
        <strain evidence="2 3">DSM 3089</strain>
    </source>
</reference>
<dbReference type="Pfam" id="PF07155">
    <property type="entry name" value="ECF-ribofla_trS"/>
    <property type="match status" value="1"/>
</dbReference>
<dbReference type="AlphaFoldDB" id="A0A1M5UV49"/>
<protein>
    <submittedName>
        <fullName evidence="2">Niacin transporter</fullName>
    </submittedName>
</protein>
<evidence type="ECO:0000313" key="2">
    <source>
        <dbReference type="EMBL" id="SHH66836.1"/>
    </source>
</evidence>
<dbReference type="Proteomes" id="UP000184526">
    <property type="component" value="Unassembled WGS sequence"/>
</dbReference>
<feature type="transmembrane region" description="Helical" evidence="1">
    <location>
        <begin position="107"/>
        <end position="132"/>
    </location>
</feature>
<feature type="transmembrane region" description="Helical" evidence="1">
    <location>
        <begin position="75"/>
        <end position="95"/>
    </location>
</feature>
<organism evidence="2 3">
    <name type="scientific">Clostridium collagenovorans DSM 3089</name>
    <dbReference type="NCBI Taxonomy" id="1121306"/>
    <lineage>
        <taxon>Bacteria</taxon>
        <taxon>Bacillati</taxon>
        <taxon>Bacillota</taxon>
        <taxon>Clostridia</taxon>
        <taxon>Eubacteriales</taxon>
        <taxon>Clostridiaceae</taxon>
        <taxon>Clostridium</taxon>
    </lineage>
</organism>
<sequence>MNKTLNTKKMVIAALLCAIGIVIPMFSPIKIVLEPASFTLASHVAIFIAMFISPSTAIFVAIGSALGFLLGGFPLLVVLRAFSHVVFAGLGALYIQKHQNTLSNWKSATIFSFVIALIHAIGEVLIVAPFYFGSSLSQSYYNSGFVTSVMGLVGLGTIVHSMVDFTISKYIWDAIPKRLLNKEVSKVAS</sequence>
<keyword evidence="1" id="KW-1133">Transmembrane helix</keyword>
<dbReference type="OrthoDB" id="1631895at2"/>
<dbReference type="InterPro" id="IPR009825">
    <property type="entry name" value="ECF_substrate-spec-like"/>
</dbReference>
<dbReference type="STRING" id="1121306.SAMN02745196_00953"/>